<accession>A0ABR7N4K5</accession>
<evidence type="ECO:0000313" key="1">
    <source>
        <dbReference type="EMBL" id="MBC8563002.1"/>
    </source>
</evidence>
<protein>
    <submittedName>
        <fullName evidence="1">Uncharacterized protein</fullName>
    </submittedName>
</protein>
<proteinExistence type="predicted"/>
<sequence>MKDLKKEIETVINDLDSIVEMFYQQKVQEAYSELNTALGKIMEITEVVQNYTAQNSDKEINMDILLNALKETLSAMEERDVVLVADVLKYEVIEKLNDIAEQI</sequence>
<gene>
    <name evidence="1" type="ORF">H8704_10255</name>
</gene>
<reference evidence="1 2" key="1">
    <citation type="submission" date="2020-08" db="EMBL/GenBank/DDBJ databases">
        <title>Genome public.</title>
        <authorList>
            <person name="Liu C."/>
            <person name="Sun Q."/>
        </authorList>
    </citation>
    <scope>NUCLEOTIDE SEQUENCE [LARGE SCALE GENOMIC DNA]</scope>
    <source>
        <strain evidence="1 2">NSJ-37</strain>
    </source>
</reference>
<evidence type="ECO:0000313" key="2">
    <source>
        <dbReference type="Proteomes" id="UP000606193"/>
    </source>
</evidence>
<organism evidence="1 2">
    <name type="scientific">Jutongia huaianensis</name>
    <dbReference type="NCBI Taxonomy" id="2763668"/>
    <lineage>
        <taxon>Bacteria</taxon>
        <taxon>Bacillati</taxon>
        <taxon>Bacillota</taxon>
        <taxon>Clostridia</taxon>
        <taxon>Lachnospirales</taxon>
        <taxon>Lachnospiraceae</taxon>
        <taxon>Jutongia</taxon>
    </lineage>
</organism>
<comment type="caution">
    <text evidence="1">The sequence shown here is derived from an EMBL/GenBank/DDBJ whole genome shotgun (WGS) entry which is preliminary data.</text>
</comment>
<dbReference type="Proteomes" id="UP000606193">
    <property type="component" value="Unassembled WGS sequence"/>
</dbReference>
<dbReference type="RefSeq" id="WP_118679851.1">
    <property type="nucleotide sequence ID" value="NZ_JACRSX010000014.1"/>
</dbReference>
<keyword evidence="2" id="KW-1185">Reference proteome</keyword>
<name>A0ABR7N4K5_9FIRM</name>
<dbReference type="EMBL" id="JACRSX010000014">
    <property type="protein sequence ID" value="MBC8563002.1"/>
    <property type="molecule type" value="Genomic_DNA"/>
</dbReference>